<dbReference type="GO" id="GO:0016236">
    <property type="term" value="P:macroautophagy"/>
    <property type="evidence" value="ECO:0007669"/>
    <property type="project" value="TreeGrafter"/>
</dbReference>
<evidence type="ECO:0000256" key="2">
    <source>
        <dbReference type="SAM" id="MobiDB-lite"/>
    </source>
</evidence>
<reference evidence="3" key="1">
    <citation type="submission" date="2021-01" db="EMBL/GenBank/DDBJ databases">
        <authorList>
            <person name="Corre E."/>
            <person name="Pelletier E."/>
            <person name="Niang G."/>
            <person name="Scheremetjew M."/>
            <person name="Finn R."/>
            <person name="Kale V."/>
            <person name="Holt S."/>
            <person name="Cochrane G."/>
            <person name="Meng A."/>
            <person name="Brown T."/>
            <person name="Cohen L."/>
        </authorList>
    </citation>
    <scope>NUCLEOTIDE SEQUENCE</scope>
</reference>
<name>A0A7S0XMS6_9EUKA</name>
<dbReference type="GO" id="GO:0006623">
    <property type="term" value="P:protein targeting to vacuole"/>
    <property type="evidence" value="ECO:0007669"/>
    <property type="project" value="InterPro"/>
</dbReference>
<feature type="coiled-coil region" evidence="1">
    <location>
        <begin position="169"/>
        <end position="196"/>
    </location>
</feature>
<dbReference type="GO" id="GO:0005770">
    <property type="term" value="C:late endosome"/>
    <property type="evidence" value="ECO:0007669"/>
    <property type="project" value="TreeGrafter"/>
</dbReference>
<feature type="region of interest" description="Disordered" evidence="2">
    <location>
        <begin position="90"/>
        <end position="115"/>
    </location>
</feature>
<evidence type="ECO:0000256" key="1">
    <source>
        <dbReference type="SAM" id="Coils"/>
    </source>
</evidence>
<protein>
    <submittedName>
        <fullName evidence="3">Uncharacterized protein</fullName>
    </submittedName>
</protein>
<dbReference type="Pfam" id="PF23556">
    <property type="entry name" value="TPR_Vps41"/>
    <property type="match status" value="1"/>
</dbReference>
<dbReference type="PANTHER" id="PTHR12616">
    <property type="entry name" value="VACUOLAR PROTEIN SORTING VPS41"/>
    <property type="match status" value="1"/>
</dbReference>
<dbReference type="InterPro" id="IPR045111">
    <property type="entry name" value="Vps41/Vps8"/>
</dbReference>
<dbReference type="EMBL" id="HBFI01000200">
    <property type="protein sequence ID" value="CAD8731265.1"/>
    <property type="molecule type" value="Transcribed_RNA"/>
</dbReference>
<keyword evidence="1" id="KW-0175">Coiled coil</keyword>
<feature type="region of interest" description="Disordered" evidence="2">
    <location>
        <begin position="54"/>
        <end position="78"/>
    </location>
</feature>
<dbReference type="GO" id="GO:0034058">
    <property type="term" value="P:endosomal vesicle fusion"/>
    <property type="evidence" value="ECO:0007669"/>
    <property type="project" value="TreeGrafter"/>
</dbReference>
<dbReference type="AlphaFoldDB" id="A0A7S0XMS6"/>
<organism evidence="3">
    <name type="scientific">Elphidium margaritaceum</name>
    <dbReference type="NCBI Taxonomy" id="933848"/>
    <lineage>
        <taxon>Eukaryota</taxon>
        <taxon>Sar</taxon>
        <taxon>Rhizaria</taxon>
        <taxon>Retaria</taxon>
        <taxon>Foraminifera</taxon>
        <taxon>Rotaliida</taxon>
        <taxon>Elphidiidae</taxon>
        <taxon>Elphidium</taxon>
    </lineage>
</organism>
<sequence>MDEEYEKALEYYLQLKTSILAHVPQCLDVVHVMQHQTEYQYRMNPTIEAMMQADEDEKREQRMQRLQQRKQQKQKERLVQRELRRKQLQWKQQQQQQQHSLSQSQSASESQSLSTTPMKHVPYLLPENRHLNTVADVAGDIDVVHEHEHDMEDADSMDNDAELDDAEFDDEDEHEAEEAEAEAEAQRAQEKSFVAELNRISDGVFTMIVTHKLWRHVQDKIIHLIELNVFRAANLLLEHRDDIHPKGANFVIEQVWLHLHEVERQQHSKATTAAAARARTLSSSASAMYAHLCAMLKHVQPAMYNKYLKFFMFLYLHELVGNSDGSPFPEFHDQLVALYAEFDTRQLLNFLSVSHHVTFSSALSICERFLSLKCDEHNQRNLYECYVFILRRMGNFTEALQVILIQLKDVEKAVRFVEQQRDKSLWNQLIDRTLRDAKALMPKLLDAVKGHPNVDAQELIQKIPDTLRIDGLRQKIIAIFEEYSREQLLTKGTTNILHSDCRKLSTKLYQEAAKGIVVNNHQSTASSSSNNTSNGEGISICMLCQLPLKVYPSYYKEHMARVKRMESLQQIATKRQSEHAQRMNLTDMLNELNPLRSMTGFARSPSKRKLSSNPFDASLGTNGVEEHKEQALPLTTAAEIGSTRLQLNASHNANQDETPLWKWSELSQELPSIKVFHCGHFYHVDCYRENQFELPFSMNDSSDHPQMDKCLICFSGQKSKKK</sequence>
<proteinExistence type="predicted"/>
<feature type="compositionally biased region" description="Low complexity" evidence="2">
    <location>
        <begin position="90"/>
        <end position="114"/>
    </location>
</feature>
<dbReference type="PANTHER" id="PTHR12616:SF1">
    <property type="entry name" value="VACUOLAR PROTEIN SORTING-ASSOCIATED PROTEIN 41 HOMOLOG"/>
    <property type="match status" value="1"/>
</dbReference>
<evidence type="ECO:0000313" key="3">
    <source>
        <dbReference type="EMBL" id="CAD8731265.1"/>
    </source>
</evidence>
<dbReference type="GO" id="GO:0009267">
    <property type="term" value="P:cellular response to starvation"/>
    <property type="evidence" value="ECO:0007669"/>
    <property type="project" value="TreeGrafter"/>
</dbReference>
<accession>A0A7S0XMS6</accession>
<dbReference type="GO" id="GO:0030897">
    <property type="term" value="C:HOPS complex"/>
    <property type="evidence" value="ECO:0007669"/>
    <property type="project" value="TreeGrafter"/>
</dbReference>
<gene>
    <name evidence="3" type="ORF">EMAR1385_LOCUS144</name>
</gene>